<dbReference type="AlphaFoldDB" id="A0AAE1AAI9"/>
<dbReference type="EMBL" id="JAWDGP010002323">
    <property type="protein sequence ID" value="KAK3783970.1"/>
    <property type="molecule type" value="Genomic_DNA"/>
</dbReference>
<reference evidence="2" key="1">
    <citation type="journal article" date="2023" name="G3 (Bethesda)">
        <title>A reference genome for the long-term kleptoplast-retaining sea slug Elysia crispata morphotype clarki.</title>
        <authorList>
            <person name="Eastman K.E."/>
            <person name="Pendleton A.L."/>
            <person name="Shaikh M.A."/>
            <person name="Suttiyut T."/>
            <person name="Ogas R."/>
            <person name="Tomko P."/>
            <person name="Gavelis G."/>
            <person name="Widhalm J.R."/>
            <person name="Wisecaver J.H."/>
        </authorList>
    </citation>
    <scope>NUCLEOTIDE SEQUENCE</scope>
    <source>
        <strain evidence="2">ECLA1</strain>
    </source>
</reference>
<keyword evidence="3" id="KW-1185">Reference proteome</keyword>
<proteinExistence type="predicted"/>
<accession>A0AAE1AAI9</accession>
<sequence length="71" mass="7649">MGEKALEGSFTLHAYRSWNGRLKQVKFIQTTLSQISATPESSAGRALGANKQTQVRSVSRSPVPLIGTDST</sequence>
<dbReference type="Proteomes" id="UP001283361">
    <property type="component" value="Unassembled WGS sequence"/>
</dbReference>
<name>A0AAE1AAI9_9GAST</name>
<feature type="region of interest" description="Disordered" evidence="1">
    <location>
        <begin position="38"/>
        <end position="71"/>
    </location>
</feature>
<evidence type="ECO:0000313" key="2">
    <source>
        <dbReference type="EMBL" id="KAK3783970.1"/>
    </source>
</evidence>
<evidence type="ECO:0000313" key="3">
    <source>
        <dbReference type="Proteomes" id="UP001283361"/>
    </source>
</evidence>
<organism evidence="2 3">
    <name type="scientific">Elysia crispata</name>
    <name type="common">lettuce slug</name>
    <dbReference type="NCBI Taxonomy" id="231223"/>
    <lineage>
        <taxon>Eukaryota</taxon>
        <taxon>Metazoa</taxon>
        <taxon>Spiralia</taxon>
        <taxon>Lophotrochozoa</taxon>
        <taxon>Mollusca</taxon>
        <taxon>Gastropoda</taxon>
        <taxon>Heterobranchia</taxon>
        <taxon>Euthyneura</taxon>
        <taxon>Panpulmonata</taxon>
        <taxon>Sacoglossa</taxon>
        <taxon>Placobranchoidea</taxon>
        <taxon>Plakobranchidae</taxon>
        <taxon>Elysia</taxon>
    </lineage>
</organism>
<protein>
    <submittedName>
        <fullName evidence="2">Uncharacterized protein</fullName>
    </submittedName>
</protein>
<feature type="compositionally biased region" description="Polar residues" evidence="1">
    <location>
        <begin position="50"/>
        <end position="60"/>
    </location>
</feature>
<gene>
    <name evidence="2" type="ORF">RRG08_046700</name>
</gene>
<comment type="caution">
    <text evidence="2">The sequence shown here is derived from an EMBL/GenBank/DDBJ whole genome shotgun (WGS) entry which is preliminary data.</text>
</comment>
<evidence type="ECO:0000256" key="1">
    <source>
        <dbReference type="SAM" id="MobiDB-lite"/>
    </source>
</evidence>